<dbReference type="EMBL" id="KV016705">
    <property type="protein sequence ID" value="KZV19337.1"/>
    <property type="molecule type" value="Genomic_DNA"/>
</dbReference>
<evidence type="ECO:0000313" key="2">
    <source>
        <dbReference type="Proteomes" id="UP000250235"/>
    </source>
</evidence>
<dbReference type="AlphaFoldDB" id="A0A2Z7AE87"/>
<organism evidence="1 2">
    <name type="scientific">Dorcoceras hygrometricum</name>
    <dbReference type="NCBI Taxonomy" id="472368"/>
    <lineage>
        <taxon>Eukaryota</taxon>
        <taxon>Viridiplantae</taxon>
        <taxon>Streptophyta</taxon>
        <taxon>Embryophyta</taxon>
        <taxon>Tracheophyta</taxon>
        <taxon>Spermatophyta</taxon>
        <taxon>Magnoliopsida</taxon>
        <taxon>eudicotyledons</taxon>
        <taxon>Gunneridae</taxon>
        <taxon>Pentapetalae</taxon>
        <taxon>asterids</taxon>
        <taxon>lamiids</taxon>
        <taxon>Lamiales</taxon>
        <taxon>Gesneriaceae</taxon>
        <taxon>Didymocarpoideae</taxon>
        <taxon>Trichosporeae</taxon>
        <taxon>Loxocarpinae</taxon>
        <taxon>Dorcoceras</taxon>
    </lineage>
</organism>
<reference evidence="1 2" key="1">
    <citation type="journal article" date="2015" name="Proc. Natl. Acad. Sci. U.S.A.">
        <title>The resurrection genome of Boea hygrometrica: A blueprint for survival of dehydration.</title>
        <authorList>
            <person name="Xiao L."/>
            <person name="Yang G."/>
            <person name="Zhang L."/>
            <person name="Yang X."/>
            <person name="Zhao S."/>
            <person name="Ji Z."/>
            <person name="Zhou Q."/>
            <person name="Hu M."/>
            <person name="Wang Y."/>
            <person name="Chen M."/>
            <person name="Xu Y."/>
            <person name="Jin H."/>
            <person name="Xiao X."/>
            <person name="Hu G."/>
            <person name="Bao F."/>
            <person name="Hu Y."/>
            <person name="Wan P."/>
            <person name="Li L."/>
            <person name="Deng X."/>
            <person name="Kuang T."/>
            <person name="Xiang C."/>
            <person name="Zhu J.K."/>
            <person name="Oliver M.J."/>
            <person name="He Y."/>
        </authorList>
    </citation>
    <scope>NUCLEOTIDE SEQUENCE [LARGE SCALE GENOMIC DNA]</scope>
    <source>
        <strain evidence="2">cv. XS01</strain>
    </source>
</reference>
<dbReference type="Proteomes" id="UP000250235">
    <property type="component" value="Unassembled WGS sequence"/>
</dbReference>
<gene>
    <name evidence="1" type="ORF">F511_22117</name>
</gene>
<accession>A0A2Z7AE87</accession>
<protein>
    <submittedName>
        <fullName evidence="1">Uncharacterized protein</fullName>
    </submittedName>
</protein>
<name>A0A2Z7AE87_9LAMI</name>
<keyword evidence="2" id="KW-1185">Reference proteome</keyword>
<proteinExistence type="predicted"/>
<sequence>MSRQSSLFDCMIRFWSPSSNAFLFSWGPMSPTLYDIHLFTGLPLIGPDSPFLITDSSAPKLAPPRYCFPSYRAVVKQYESCPDEPSITEHIMFLWVLICQYLFCPISGKPSSEYLPERERRKRKGKEPFTIPNRFSVLAYYLVGSFNGGFFSTRLNSLFNDESAVFI</sequence>
<evidence type="ECO:0000313" key="1">
    <source>
        <dbReference type="EMBL" id="KZV19337.1"/>
    </source>
</evidence>
<dbReference type="OrthoDB" id="1300289at2759"/>